<protein>
    <recommendedName>
        <fullName evidence="4">Protein kinase domain-containing protein</fullName>
    </recommendedName>
</protein>
<sequence length="211" mass="22699">MGYTVSVDIWSLGVVVCELACGLNCYALAMNLPNSEGSYFHASTLTSYTEEEETTLGYKVEGNGTEPPATIVWQPGSLTEATTVSLASSSKVAQKYESEASSSEIKRNPDGQEGHELTHFLENYSEDILHPLYVGSALASELGERSGAWASGFSSTQQDQAWAAGTQTGLGSGLVRSKDDNRTQGEDYEDEEMAQAAFLLQAIAHDRRPAN</sequence>
<comment type="caution">
    <text evidence="2">The sequence shown here is derived from an EMBL/GenBank/DDBJ whole genome shotgun (WGS) entry which is preliminary data.</text>
</comment>
<dbReference type="EMBL" id="JAZAVJ010000102">
    <property type="protein sequence ID" value="KAK7414463.1"/>
    <property type="molecule type" value="Genomic_DNA"/>
</dbReference>
<dbReference type="SUPFAM" id="SSF56112">
    <property type="entry name" value="Protein kinase-like (PK-like)"/>
    <property type="match status" value="1"/>
</dbReference>
<keyword evidence="3" id="KW-1185">Reference proteome</keyword>
<evidence type="ECO:0008006" key="4">
    <source>
        <dbReference type="Google" id="ProtNLM"/>
    </source>
</evidence>
<evidence type="ECO:0000313" key="3">
    <source>
        <dbReference type="Proteomes" id="UP001498476"/>
    </source>
</evidence>
<feature type="compositionally biased region" description="Basic and acidic residues" evidence="1">
    <location>
        <begin position="176"/>
        <end position="185"/>
    </location>
</feature>
<accession>A0ABR1H057</accession>
<proteinExistence type="predicted"/>
<dbReference type="Proteomes" id="UP001498476">
    <property type="component" value="Unassembled WGS sequence"/>
</dbReference>
<dbReference type="InterPro" id="IPR011009">
    <property type="entry name" value="Kinase-like_dom_sf"/>
</dbReference>
<organism evidence="2 3">
    <name type="scientific">Neonectria punicea</name>
    <dbReference type="NCBI Taxonomy" id="979145"/>
    <lineage>
        <taxon>Eukaryota</taxon>
        <taxon>Fungi</taxon>
        <taxon>Dikarya</taxon>
        <taxon>Ascomycota</taxon>
        <taxon>Pezizomycotina</taxon>
        <taxon>Sordariomycetes</taxon>
        <taxon>Hypocreomycetidae</taxon>
        <taxon>Hypocreales</taxon>
        <taxon>Nectriaceae</taxon>
        <taxon>Neonectria</taxon>
    </lineage>
</organism>
<name>A0ABR1H057_9HYPO</name>
<dbReference type="Gene3D" id="1.10.510.10">
    <property type="entry name" value="Transferase(Phosphotransferase) domain 1"/>
    <property type="match status" value="1"/>
</dbReference>
<feature type="region of interest" description="Disordered" evidence="1">
    <location>
        <begin position="167"/>
        <end position="189"/>
    </location>
</feature>
<evidence type="ECO:0000256" key="1">
    <source>
        <dbReference type="SAM" id="MobiDB-lite"/>
    </source>
</evidence>
<evidence type="ECO:0000313" key="2">
    <source>
        <dbReference type="EMBL" id="KAK7414463.1"/>
    </source>
</evidence>
<reference evidence="2 3" key="1">
    <citation type="journal article" date="2025" name="Microbiol. Resour. Announc.">
        <title>Draft genome sequences for Neonectria magnoliae and Neonectria punicea, canker pathogens of Liriodendron tulipifera and Acer saccharum in West Virginia.</title>
        <authorList>
            <person name="Petronek H.M."/>
            <person name="Kasson M.T."/>
            <person name="Metheny A.M."/>
            <person name="Stauder C.M."/>
            <person name="Lovett B."/>
            <person name="Lynch S.C."/>
            <person name="Garnas J.R."/>
            <person name="Kasson L.R."/>
            <person name="Stajich J.E."/>
        </authorList>
    </citation>
    <scope>NUCLEOTIDE SEQUENCE [LARGE SCALE GENOMIC DNA]</scope>
    <source>
        <strain evidence="2 3">NRRL 64653</strain>
    </source>
</reference>
<gene>
    <name evidence="2" type="ORF">QQX98_006649</name>
</gene>